<dbReference type="RefSeq" id="XP_072857592.1">
    <property type="nucleotide sequence ID" value="XM_073001491.1"/>
</dbReference>
<dbReference type="Proteomes" id="UP001652642">
    <property type="component" value="Chromosome 5"/>
</dbReference>
<feature type="compositionally biased region" description="Low complexity" evidence="3">
    <location>
        <begin position="1"/>
        <end position="14"/>
    </location>
</feature>
<dbReference type="InterPro" id="IPR001878">
    <property type="entry name" value="Znf_CCHC"/>
</dbReference>
<dbReference type="SMART" id="SM00343">
    <property type="entry name" value="ZnF_C2HC"/>
    <property type="match status" value="1"/>
</dbReference>
<reference evidence="7" key="1">
    <citation type="submission" date="2025-08" db="UniProtKB">
        <authorList>
            <consortium name="RefSeq"/>
        </authorList>
    </citation>
    <scope>IDENTIFICATION</scope>
</reference>
<dbReference type="PANTHER" id="PTHR46888:SF1">
    <property type="entry name" value="RIBONUCLEASE H"/>
    <property type="match status" value="1"/>
</dbReference>
<feature type="region of interest" description="Disordered" evidence="3">
    <location>
        <begin position="1"/>
        <end position="67"/>
    </location>
</feature>
<evidence type="ECO:0008006" key="8">
    <source>
        <dbReference type="Google" id="ProtNLM"/>
    </source>
</evidence>
<dbReference type="InterPro" id="IPR038269">
    <property type="entry name" value="SCAN_sf"/>
</dbReference>
<dbReference type="Gene3D" id="1.10.4020.10">
    <property type="entry name" value="DNA breaking-rejoining enzymes"/>
    <property type="match status" value="1"/>
</dbReference>
<feature type="coiled-coil region" evidence="2">
    <location>
        <begin position="616"/>
        <end position="643"/>
    </location>
</feature>
<dbReference type="SUPFAM" id="SSF47353">
    <property type="entry name" value="Retrovirus capsid dimerization domain-like"/>
    <property type="match status" value="1"/>
</dbReference>
<evidence type="ECO:0000256" key="2">
    <source>
        <dbReference type="SAM" id="Coils"/>
    </source>
</evidence>
<feature type="region of interest" description="Disordered" evidence="3">
    <location>
        <begin position="645"/>
        <end position="677"/>
    </location>
</feature>
<keyword evidence="1" id="KW-0479">Metal-binding</keyword>
<dbReference type="Pfam" id="PF02023">
    <property type="entry name" value="SCAN"/>
    <property type="match status" value="1"/>
</dbReference>
<accession>A0ABM5GIV0</accession>
<keyword evidence="2" id="KW-0175">Coiled coil</keyword>
<feature type="domain" description="CCHC-type" evidence="4">
    <location>
        <begin position="437"/>
        <end position="451"/>
    </location>
</feature>
<keyword evidence="1" id="KW-0862">Zinc</keyword>
<evidence type="ECO:0000259" key="5">
    <source>
        <dbReference type="PROSITE" id="PS50804"/>
    </source>
</evidence>
<evidence type="ECO:0000259" key="4">
    <source>
        <dbReference type="PROSITE" id="PS50158"/>
    </source>
</evidence>
<dbReference type="SMART" id="SM00431">
    <property type="entry name" value="SCAN"/>
    <property type="match status" value="1"/>
</dbReference>
<dbReference type="InterPro" id="IPR003309">
    <property type="entry name" value="SCAN_dom"/>
</dbReference>
<feature type="region of interest" description="Disordered" evidence="3">
    <location>
        <begin position="115"/>
        <end position="140"/>
    </location>
</feature>
<dbReference type="GeneID" id="140707556"/>
<evidence type="ECO:0000313" key="6">
    <source>
        <dbReference type="Proteomes" id="UP001652642"/>
    </source>
</evidence>
<proteinExistence type="predicted"/>
<evidence type="ECO:0000256" key="3">
    <source>
        <dbReference type="SAM" id="MobiDB-lite"/>
    </source>
</evidence>
<feature type="region of interest" description="Disordered" evidence="3">
    <location>
        <begin position="497"/>
        <end position="518"/>
    </location>
</feature>
<evidence type="ECO:0000313" key="7">
    <source>
        <dbReference type="RefSeq" id="XP_072857592.1"/>
    </source>
</evidence>
<dbReference type="PANTHER" id="PTHR46888">
    <property type="entry name" value="ZINC KNUCKLE DOMAINCONTAINING PROTEIN-RELATED"/>
    <property type="match status" value="1"/>
</dbReference>
<name>A0ABM5GIV0_9SAUR</name>
<keyword evidence="6" id="KW-1185">Reference proteome</keyword>
<dbReference type="PROSITE" id="PS50804">
    <property type="entry name" value="SCAN_BOX"/>
    <property type="match status" value="1"/>
</dbReference>
<keyword evidence="1" id="KW-0863">Zinc-finger</keyword>
<gene>
    <name evidence="7" type="primary">LOC140707556</name>
</gene>
<protein>
    <recommendedName>
        <fullName evidence="8">CCHC-type domain-containing protein</fullName>
    </recommendedName>
</protein>
<feature type="domain" description="SCAN box" evidence="5">
    <location>
        <begin position="272"/>
        <end position="354"/>
    </location>
</feature>
<feature type="region of interest" description="Disordered" evidence="3">
    <location>
        <begin position="549"/>
        <end position="571"/>
    </location>
</feature>
<sequence>MASGGAEEAGVSSGPWEPLGATAASPWGYAGLEETTPLLTMERDDFDPEEPSQVQAGPWASKSSNPFDEDWVPLYEPLLQQEKFIPNLIDVSIPLPQLNKEDKLFGSNASEALFGKGEAKNNGPSHTGAQNVGPRPQPTDAEKWMQRITEGQEVLLKQLADQQRMIIEQLKSPQGNQPSENMGLKQPIATRPPVKLQKMGPQDDPAAFLHTFERIAISAHWPKDQWALILTPYLTGLPQEIVDTLDPEDAGDYDVVRTAILNTLNLNEEAYRRKFRGLKLKPGLHPRTLAQKLRVNATRWIQPKGKTAEQVVEIVIMEQLISTLNSGARNWVIKNKPSSLEGAVMLLEDYLEAEDTWQIRSAPQGEGAKLREKMADATKQADFRGATPTGTKKNRPDRIEYANPVGARVPRPTVTNDPAASKQAATWNLGKEKMTACFGCGQFGHIRKYCPVTECAWAEACTGMTKGPWARSEEERTALLEGGMCDTRAPGREVMLGVPSRPRASMGTQTAPKPFPPRMLHQAVDTIDLEKGMKGLSIATQTPLVWAGRGAKDREEGAVGEVSQRQAGKEGEWEWVSIQDPWSGKWEQVCMTKQEAEERRRNEARVRPSYWGERETREWRRKLAEEKKRVEREREEKTRWHLEELRRLGYHPDPGNPSGQQQLHPGDMPGSRRRPHY</sequence>
<dbReference type="PROSITE" id="PS50158">
    <property type="entry name" value="ZF_CCHC"/>
    <property type="match status" value="1"/>
</dbReference>
<organism evidence="6 7">
    <name type="scientific">Pogona vitticeps</name>
    <name type="common">central bearded dragon</name>
    <dbReference type="NCBI Taxonomy" id="103695"/>
    <lineage>
        <taxon>Eukaryota</taxon>
        <taxon>Metazoa</taxon>
        <taxon>Chordata</taxon>
        <taxon>Craniata</taxon>
        <taxon>Vertebrata</taxon>
        <taxon>Euteleostomi</taxon>
        <taxon>Lepidosauria</taxon>
        <taxon>Squamata</taxon>
        <taxon>Bifurcata</taxon>
        <taxon>Unidentata</taxon>
        <taxon>Episquamata</taxon>
        <taxon>Toxicofera</taxon>
        <taxon>Iguania</taxon>
        <taxon>Acrodonta</taxon>
        <taxon>Agamidae</taxon>
        <taxon>Amphibolurinae</taxon>
        <taxon>Pogona</taxon>
    </lineage>
</organism>
<evidence type="ECO:0000256" key="1">
    <source>
        <dbReference type="PROSITE-ProRule" id="PRU00047"/>
    </source>
</evidence>